<accession>A0AAE1NGT2</accession>
<dbReference type="FunFam" id="1.10.3520.10:FF:000002">
    <property type="entry name" value="Ceramide-1-phosphate transfer protein"/>
    <property type="match status" value="1"/>
</dbReference>
<dbReference type="GO" id="GO:0016020">
    <property type="term" value="C:membrane"/>
    <property type="evidence" value="ECO:0007669"/>
    <property type="project" value="TreeGrafter"/>
</dbReference>
<gene>
    <name evidence="3" type="ORF">Pmani_037895</name>
</gene>
<dbReference type="Gene3D" id="1.10.3520.10">
    <property type="entry name" value="Glycolipid transfer protein"/>
    <property type="match status" value="1"/>
</dbReference>
<name>A0AAE1NGT2_9EUCA</name>
<evidence type="ECO:0000259" key="2">
    <source>
        <dbReference type="Pfam" id="PF08718"/>
    </source>
</evidence>
<reference evidence="3" key="1">
    <citation type="submission" date="2023-11" db="EMBL/GenBank/DDBJ databases">
        <title>Genome assemblies of two species of porcelain crab, Petrolisthes cinctipes and Petrolisthes manimaculis (Anomura: Porcellanidae).</title>
        <authorList>
            <person name="Angst P."/>
        </authorList>
    </citation>
    <scope>NUCLEOTIDE SEQUENCE</scope>
    <source>
        <strain evidence="3">PB745_02</strain>
        <tissue evidence="3">Gill</tissue>
    </source>
</reference>
<sequence>MLQNSSRILTYWSWACPILHDARVTLTGGGSAVVVQNSIKPRQKAKMAAIPPPSEQALHTETSHLVTNKVEGAAAAPVTNNSQESENSNMEKIAEPINTQDLVFDLQMVMDGFTQCKGDDGQLYLDGYLRAYSELNKFLQILGNVFNFVSHDIQKKVTILQCYRKGGAGDYYFSIQSMIEYERENNLLTSSDQQSGSRTLLRLHRGLEFITGFFLEIQKASDTSGLGTVASELYGRTLAKYHNWVLAKTAGAVLLMMPNKQTIIERMIGGNQEVRQHNEALMPRAIEIMTSVYNLTQKLYEDYDILDLP</sequence>
<dbReference type="Proteomes" id="UP001292094">
    <property type="component" value="Unassembled WGS sequence"/>
</dbReference>
<proteinExistence type="inferred from homology"/>
<dbReference type="GO" id="GO:0032691">
    <property type="term" value="P:negative regulation of interleukin-1 beta production"/>
    <property type="evidence" value="ECO:0007669"/>
    <property type="project" value="UniProtKB-ARBA"/>
</dbReference>
<evidence type="ECO:0000256" key="1">
    <source>
        <dbReference type="ARBA" id="ARBA00007148"/>
    </source>
</evidence>
<dbReference type="GO" id="GO:0005829">
    <property type="term" value="C:cytosol"/>
    <property type="evidence" value="ECO:0007669"/>
    <property type="project" value="TreeGrafter"/>
</dbReference>
<dbReference type="PANTHER" id="PTHR10219">
    <property type="entry name" value="GLYCOLIPID TRANSFER PROTEIN-RELATED"/>
    <property type="match status" value="1"/>
</dbReference>
<dbReference type="InterPro" id="IPR014830">
    <property type="entry name" value="Glycolipid_transfer_prot_dom"/>
</dbReference>
<dbReference type="InterPro" id="IPR036497">
    <property type="entry name" value="GLTP_sf"/>
</dbReference>
<dbReference type="EMBL" id="JAWZYT010005980">
    <property type="protein sequence ID" value="KAK4289121.1"/>
    <property type="molecule type" value="Genomic_DNA"/>
</dbReference>
<dbReference type="GO" id="GO:1902388">
    <property type="term" value="F:ceramide 1-phosphate transfer activity"/>
    <property type="evidence" value="ECO:0007669"/>
    <property type="project" value="TreeGrafter"/>
</dbReference>
<evidence type="ECO:0000313" key="4">
    <source>
        <dbReference type="Proteomes" id="UP001292094"/>
    </source>
</evidence>
<keyword evidence="4" id="KW-1185">Reference proteome</keyword>
<dbReference type="Pfam" id="PF08718">
    <property type="entry name" value="GLTP"/>
    <property type="match status" value="1"/>
</dbReference>
<dbReference type="SUPFAM" id="SSF110004">
    <property type="entry name" value="Glycolipid transfer protein, GLTP"/>
    <property type="match status" value="1"/>
</dbReference>
<comment type="caution">
    <text evidence="3">The sequence shown here is derived from an EMBL/GenBank/DDBJ whole genome shotgun (WGS) entry which is preliminary data.</text>
</comment>
<dbReference type="AlphaFoldDB" id="A0AAE1NGT2"/>
<evidence type="ECO:0000313" key="3">
    <source>
        <dbReference type="EMBL" id="KAK4289121.1"/>
    </source>
</evidence>
<dbReference type="PANTHER" id="PTHR10219:SF43">
    <property type="entry name" value="GLYCOLIPID TRANSFER PROTEIN DOMAIN-CONTAINING PROTEIN"/>
    <property type="match status" value="1"/>
</dbReference>
<dbReference type="GO" id="GO:1902387">
    <property type="term" value="F:ceramide 1-phosphate binding"/>
    <property type="evidence" value="ECO:0007669"/>
    <property type="project" value="TreeGrafter"/>
</dbReference>
<protein>
    <recommendedName>
        <fullName evidence="2">Glycolipid transfer protein domain-containing protein</fullName>
    </recommendedName>
</protein>
<organism evidence="3 4">
    <name type="scientific">Petrolisthes manimaculis</name>
    <dbReference type="NCBI Taxonomy" id="1843537"/>
    <lineage>
        <taxon>Eukaryota</taxon>
        <taxon>Metazoa</taxon>
        <taxon>Ecdysozoa</taxon>
        <taxon>Arthropoda</taxon>
        <taxon>Crustacea</taxon>
        <taxon>Multicrustacea</taxon>
        <taxon>Malacostraca</taxon>
        <taxon>Eumalacostraca</taxon>
        <taxon>Eucarida</taxon>
        <taxon>Decapoda</taxon>
        <taxon>Pleocyemata</taxon>
        <taxon>Anomura</taxon>
        <taxon>Galatheoidea</taxon>
        <taxon>Porcellanidae</taxon>
        <taxon>Petrolisthes</taxon>
    </lineage>
</organism>
<feature type="domain" description="Glycolipid transfer protein" evidence="2">
    <location>
        <begin position="125"/>
        <end position="267"/>
    </location>
</feature>
<comment type="similarity">
    <text evidence="1">Belongs to the GLTP family.</text>
</comment>